<dbReference type="Pfam" id="PF00373">
    <property type="entry name" value="FERM_M"/>
    <property type="match status" value="1"/>
</dbReference>
<dbReference type="EMBL" id="JAUNZN010000010">
    <property type="protein sequence ID" value="KAK4814978.1"/>
    <property type="molecule type" value="Genomic_DNA"/>
</dbReference>
<accession>A0AAN7MS72</accession>
<dbReference type="SUPFAM" id="SSF47031">
    <property type="entry name" value="Second domain of FERM"/>
    <property type="match status" value="1"/>
</dbReference>
<dbReference type="InterPro" id="IPR019747">
    <property type="entry name" value="FERM_CS"/>
</dbReference>
<dbReference type="GO" id="GO:0005912">
    <property type="term" value="C:adherens junction"/>
    <property type="evidence" value="ECO:0007669"/>
    <property type="project" value="TreeGrafter"/>
</dbReference>
<evidence type="ECO:0000259" key="1">
    <source>
        <dbReference type="PROSITE" id="PS50057"/>
    </source>
</evidence>
<dbReference type="InterPro" id="IPR035963">
    <property type="entry name" value="FERM_2"/>
</dbReference>
<comment type="caution">
    <text evidence="2">The sequence shown here is derived from an EMBL/GenBank/DDBJ whole genome shotgun (WGS) entry which is preliminary data.</text>
</comment>
<reference evidence="2 3" key="1">
    <citation type="journal article" date="2023" name="J. Hered.">
        <title>Chromosome-level genome of the wood stork (Mycteria americana) provides insight into avian chromosome evolution.</title>
        <authorList>
            <person name="Flamio R. Jr."/>
            <person name="Ramstad K.M."/>
        </authorList>
    </citation>
    <scope>NUCLEOTIDE SEQUENCE [LARGE SCALE GENOMIC DNA]</scope>
    <source>
        <strain evidence="2">JAX WOST 10</strain>
    </source>
</reference>
<proteinExistence type="predicted"/>
<dbReference type="PANTHER" id="PTHR46079">
    <property type="entry name" value="FERM DOMAIN-CONTAINING PROTEIN 4"/>
    <property type="match status" value="1"/>
</dbReference>
<dbReference type="InterPro" id="IPR014352">
    <property type="entry name" value="FERM/acyl-CoA-bd_prot_sf"/>
</dbReference>
<gene>
    <name evidence="2" type="ORF">QYF61_007883</name>
</gene>
<dbReference type="GO" id="GO:0005923">
    <property type="term" value="C:bicellular tight junction"/>
    <property type="evidence" value="ECO:0007669"/>
    <property type="project" value="TreeGrafter"/>
</dbReference>
<dbReference type="PANTHER" id="PTHR46079:SF1">
    <property type="entry name" value="FERM DOMAIN-CONTAINING PROTEIN 4B"/>
    <property type="match status" value="1"/>
</dbReference>
<feature type="domain" description="FERM" evidence="1">
    <location>
        <begin position="1"/>
        <end position="122"/>
    </location>
</feature>
<organism evidence="2 3">
    <name type="scientific">Mycteria americana</name>
    <name type="common">Wood stork</name>
    <dbReference type="NCBI Taxonomy" id="33587"/>
    <lineage>
        <taxon>Eukaryota</taxon>
        <taxon>Metazoa</taxon>
        <taxon>Chordata</taxon>
        <taxon>Craniata</taxon>
        <taxon>Vertebrata</taxon>
        <taxon>Euteleostomi</taxon>
        <taxon>Archelosauria</taxon>
        <taxon>Archosauria</taxon>
        <taxon>Dinosauria</taxon>
        <taxon>Saurischia</taxon>
        <taxon>Theropoda</taxon>
        <taxon>Coelurosauria</taxon>
        <taxon>Aves</taxon>
        <taxon>Neognathae</taxon>
        <taxon>Neoaves</taxon>
        <taxon>Aequornithes</taxon>
        <taxon>Ciconiiformes</taxon>
        <taxon>Ciconiidae</taxon>
        <taxon>Mycteria</taxon>
    </lineage>
</organism>
<dbReference type="Proteomes" id="UP001333110">
    <property type="component" value="Unassembled WGS sequence"/>
</dbReference>
<keyword evidence="3" id="KW-1185">Reference proteome</keyword>
<name>A0AAN7MS72_MYCAM</name>
<dbReference type="AlphaFoldDB" id="A0AAN7MS72"/>
<dbReference type="GO" id="GO:0090162">
    <property type="term" value="P:establishment of epithelial cell polarity"/>
    <property type="evidence" value="ECO:0007669"/>
    <property type="project" value="InterPro"/>
</dbReference>
<sequence length="122" mass="14061">MHRVLILREEGGNVAQIKSLIVESDENSDENTRKDLKTLPVFPTKTLQEHPSLAYCEDRVIEHYTQIKGLTRGQAIVQYMKVVEALPTYGVHYYGVKRAAKHYVLQKTERNLCKTFCNPIRS</sequence>
<dbReference type="InterPro" id="IPR000299">
    <property type="entry name" value="FERM_domain"/>
</dbReference>
<dbReference type="InterPro" id="IPR047176">
    <property type="entry name" value="FRMD4A/B"/>
</dbReference>
<protein>
    <recommendedName>
        <fullName evidence="1">FERM domain-containing protein</fullName>
    </recommendedName>
</protein>
<dbReference type="PROSITE" id="PS50057">
    <property type="entry name" value="FERM_3"/>
    <property type="match status" value="1"/>
</dbReference>
<evidence type="ECO:0000313" key="2">
    <source>
        <dbReference type="EMBL" id="KAK4814978.1"/>
    </source>
</evidence>
<dbReference type="PROSITE" id="PS00661">
    <property type="entry name" value="FERM_2"/>
    <property type="match status" value="1"/>
</dbReference>
<evidence type="ECO:0000313" key="3">
    <source>
        <dbReference type="Proteomes" id="UP001333110"/>
    </source>
</evidence>
<dbReference type="Gene3D" id="1.20.80.10">
    <property type="match status" value="1"/>
</dbReference>
<dbReference type="InterPro" id="IPR019748">
    <property type="entry name" value="FERM_central"/>
</dbReference>